<evidence type="ECO:0000259" key="2">
    <source>
        <dbReference type="Pfam" id="PF00011"/>
    </source>
</evidence>
<reference evidence="3 4" key="1">
    <citation type="journal article" date="2019" name="Gigascience">
        <title>Whole-genome sequence of the oriental lung fluke Paragonimus westermani.</title>
        <authorList>
            <person name="Oey H."/>
            <person name="Zakrzewski M."/>
            <person name="Narain K."/>
            <person name="Devi K.R."/>
            <person name="Agatsuma T."/>
            <person name="Nawaratna S."/>
            <person name="Gobert G.N."/>
            <person name="Jones M.K."/>
            <person name="Ragan M.A."/>
            <person name="McManus D.P."/>
            <person name="Krause L."/>
        </authorList>
    </citation>
    <scope>NUCLEOTIDE SEQUENCE [LARGE SCALE GENOMIC DNA]</scope>
    <source>
        <strain evidence="3 4">IND2009</strain>
    </source>
</reference>
<keyword evidence="4" id="KW-1185">Reference proteome</keyword>
<gene>
    <name evidence="3" type="ORF">DEA37_0013833</name>
</gene>
<dbReference type="EMBL" id="QNGE01000196">
    <property type="protein sequence ID" value="KAA3681467.1"/>
    <property type="molecule type" value="Genomic_DNA"/>
</dbReference>
<name>A0A5J4P0Z6_9TREM</name>
<proteinExistence type="predicted"/>
<protein>
    <recommendedName>
        <fullName evidence="2">SHSP domain-containing protein</fullName>
    </recommendedName>
</protein>
<sequence>MWNTEVRRMRSEVFPLVPVETFDRGLHDLLAPYGDVPSILNRMDRQMESMRRHTESVMDTNARQTLLGGHVNTSDHGLTVHAKKSVKDEKGARMLEYSRTIYLPLSVDKDHFQANMTEDGILTLEAPVTTKLHNAVTFNCGHQLALKPPSEAEVKQRKSTEHALGLKPIGTVEPTVIKDETTGR</sequence>
<feature type="domain" description="SHSP" evidence="2">
    <location>
        <begin position="71"/>
        <end position="131"/>
    </location>
</feature>
<dbReference type="Proteomes" id="UP000324629">
    <property type="component" value="Unassembled WGS sequence"/>
</dbReference>
<dbReference type="CDD" id="cd06526">
    <property type="entry name" value="metazoan_ACD"/>
    <property type="match status" value="1"/>
</dbReference>
<dbReference type="Pfam" id="PF00011">
    <property type="entry name" value="HSP20"/>
    <property type="match status" value="1"/>
</dbReference>
<evidence type="ECO:0000256" key="1">
    <source>
        <dbReference type="SAM" id="MobiDB-lite"/>
    </source>
</evidence>
<organism evidence="3 4">
    <name type="scientific">Paragonimus westermani</name>
    <dbReference type="NCBI Taxonomy" id="34504"/>
    <lineage>
        <taxon>Eukaryota</taxon>
        <taxon>Metazoa</taxon>
        <taxon>Spiralia</taxon>
        <taxon>Lophotrochozoa</taxon>
        <taxon>Platyhelminthes</taxon>
        <taxon>Trematoda</taxon>
        <taxon>Digenea</taxon>
        <taxon>Plagiorchiida</taxon>
        <taxon>Troglotremata</taxon>
        <taxon>Troglotrematidae</taxon>
        <taxon>Paragonimus</taxon>
    </lineage>
</organism>
<evidence type="ECO:0000313" key="4">
    <source>
        <dbReference type="Proteomes" id="UP000324629"/>
    </source>
</evidence>
<dbReference type="InterPro" id="IPR008978">
    <property type="entry name" value="HSP20-like_chaperone"/>
</dbReference>
<dbReference type="Gene3D" id="2.60.40.790">
    <property type="match status" value="1"/>
</dbReference>
<comment type="caution">
    <text evidence="3">The sequence shown here is derived from an EMBL/GenBank/DDBJ whole genome shotgun (WGS) entry which is preliminary data.</text>
</comment>
<feature type="region of interest" description="Disordered" evidence="1">
    <location>
        <begin position="157"/>
        <end position="184"/>
    </location>
</feature>
<dbReference type="AlphaFoldDB" id="A0A5J4P0Z6"/>
<dbReference type="InterPro" id="IPR002068">
    <property type="entry name" value="A-crystallin/Hsp20_dom"/>
</dbReference>
<dbReference type="SUPFAM" id="SSF49764">
    <property type="entry name" value="HSP20-like chaperones"/>
    <property type="match status" value="1"/>
</dbReference>
<accession>A0A5J4P0Z6</accession>
<evidence type="ECO:0000313" key="3">
    <source>
        <dbReference type="EMBL" id="KAA3681467.1"/>
    </source>
</evidence>